<comment type="subcellular location">
    <subcellularLocation>
        <location evidence="1">Vacuole</location>
    </subcellularLocation>
</comment>
<dbReference type="PANTHER" id="PTHR22775:SF3">
    <property type="entry name" value="SORTING NEXIN-13"/>
    <property type="match status" value="1"/>
</dbReference>
<name>N1Q876_PSEFD</name>
<reference evidence="8 9" key="1">
    <citation type="journal article" date="2012" name="PLoS Pathog.">
        <title>Diverse lifestyles and strategies of plant pathogenesis encoded in the genomes of eighteen Dothideomycetes fungi.</title>
        <authorList>
            <person name="Ohm R.A."/>
            <person name="Feau N."/>
            <person name="Henrissat B."/>
            <person name="Schoch C.L."/>
            <person name="Horwitz B.A."/>
            <person name="Barry K.W."/>
            <person name="Condon B.J."/>
            <person name="Copeland A.C."/>
            <person name="Dhillon B."/>
            <person name="Glaser F."/>
            <person name="Hesse C.N."/>
            <person name="Kosti I."/>
            <person name="LaButti K."/>
            <person name="Lindquist E.A."/>
            <person name="Lucas S."/>
            <person name="Salamov A.A."/>
            <person name="Bradshaw R.E."/>
            <person name="Ciuffetti L."/>
            <person name="Hamelin R.C."/>
            <person name="Kema G.H.J."/>
            <person name="Lawrence C."/>
            <person name="Scott J.A."/>
            <person name="Spatafora J.W."/>
            <person name="Turgeon B.G."/>
            <person name="de Wit P.J.G.M."/>
            <person name="Zhong S."/>
            <person name="Goodwin S.B."/>
            <person name="Grigoriev I.V."/>
        </authorList>
    </citation>
    <scope>NUCLEOTIDE SEQUENCE [LARGE SCALE GENOMIC DNA]</scope>
    <source>
        <strain evidence="8 9">CIRAD86</strain>
    </source>
</reference>
<dbReference type="VEuPathDB" id="FungiDB:MYCFIDRAFT_26335"/>
<dbReference type="InterPro" id="IPR036871">
    <property type="entry name" value="PX_dom_sf"/>
</dbReference>
<evidence type="ECO:0000256" key="1">
    <source>
        <dbReference type="ARBA" id="ARBA00004116"/>
    </source>
</evidence>
<dbReference type="GO" id="GO:0016192">
    <property type="term" value="P:vesicle-mediated transport"/>
    <property type="evidence" value="ECO:0007669"/>
    <property type="project" value="UniProtKB-ARBA"/>
</dbReference>
<dbReference type="Gene3D" id="3.30.1520.10">
    <property type="entry name" value="Phox-like domain"/>
    <property type="match status" value="1"/>
</dbReference>
<keyword evidence="9" id="KW-1185">Reference proteome</keyword>
<dbReference type="SMART" id="SM00397">
    <property type="entry name" value="t_SNARE"/>
    <property type="match status" value="1"/>
</dbReference>
<evidence type="ECO:0000256" key="2">
    <source>
        <dbReference type="ARBA" id="ARBA00022554"/>
    </source>
</evidence>
<dbReference type="SMART" id="SM00312">
    <property type="entry name" value="PX"/>
    <property type="match status" value="1"/>
</dbReference>
<dbReference type="eggNOG" id="ENOG502R27B">
    <property type="taxonomic scope" value="Eukaryota"/>
</dbReference>
<dbReference type="AlphaFoldDB" id="N1Q876"/>
<dbReference type="RefSeq" id="XP_007919747.1">
    <property type="nucleotide sequence ID" value="XM_007921556.1"/>
</dbReference>
<dbReference type="GeneID" id="19338488"/>
<accession>N1Q876</accession>
<dbReference type="GO" id="GO:0000329">
    <property type="term" value="C:fungal-type vacuole membrane"/>
    <property type="evidence" value="ECO:0007669"/>
    <property type="project" value="UniProtKB-ARBA"/>
</dbReference>
<evidence type="ECO:0000256" key="3">
    <source>
        <dbReference type="ARBA" id="ARBA00023054"/>
    </source>
</evidence>
<dbReference type="OrthoDB" id="428895at2759"/>
<dbReference type="SUPFAM" id="SSF58038">
    <property type="entry name" value="SNARE fusion complex"/>
    <property type="match status" value="1"/>
</dbReference>
<dbReference type="PANTHER" id="PTHR22775">
    <property type="entry name" value="SORTING NEXIN"/>
    <property type="match status" value="1"/>
</dbReference>
<evidence type="ECO:0000259" key="6">
    <source>
        <dbReference type="PROSITE" id="PS50192"/>
    </source>
</evidence>
<feature type="region of interest" description="Disordered" evidence="5">
    <location>
        <begin position="265"/>
        <end position="292"/>
    </location>
</feature>
<dbReference type="PROSITE" id="PS50195">
    <property type="entry name" value="PX"/>
    <property type="match status" value="1"/>
</dbReference>
<evidence type="ECO:0000259" key="7">
    <source>
        <dbReference type="PROSITE" id="PS50195"/>
    </source>
</evidence>
<dbReference type="KEGG" id="pfj:MYCFIDRAFT_26335"/>
<evidence type="ECO:0000313" key="8">
    <source>
        <dbReference type="EMBL" id="EME87991.1"/>
    </source>
</evidence>
<dbReference type="Gene3D" id="1.20.5.110">
    <property type="match status" value="1"/>
</dbReference>
<keyword evidence="3" id="KW-0175">Coiled coil</keyword>
<feature type="domain" description="PX" evidence="7">
    <location>
        <begin position="4"/>
        <end position="119"/>
    </location>
</feature>
<evidence type="ECO:0008006" key="10">
    <source>
        <dbReference type="Google" id="ProtNLM"/>
    </source>
</evidence>
<dbReference type="GO" id="GO:0097576">
    <property type="term" value="P:vacuole fusion"/>
    <property type="evidence" value="ECO:0007669"/>
    <property type="project" value="UniProtKB-ARBA"/>
</dbReference>
<dbReference type="PROSITE" id="PS50192">
    <property type="entry name" value="T_SNARE"/>
    <property type="match status" value="1"/>
</dbReference>
<dbReference type="Proteomes" id="UP000016932">
    <property type="component" value="Unassembled WGS sequence"/>
</dbReference>
<dbReference type="GO" id="GO:0035091">
    <property type="term" value="F:phosphatidylinositol binding"/>
    <property type="evidence" value="ECO:0007669"/>
    <property type="project" value="InterPro"/>
</dbReference>
<comment type="function">
    <text evidence="4">Essential for proper morphogenesis of the vacuole. May exist as structural reinforcement on the surface of the vacuolar membrane and be required for maintenance against rupture by osmotic pressure.</text>
</comment>
<protein>
    <recommendedName>
        <fullName evidence="10">t-SNARE coiled-coil homology domain-containing protein</fullName>
    </recommendedName>
</protein>
<dbReference type="STRING" id="383855.N1Q876"/>
<feature type="domain" description="T-SNARE coiled-coil homology" evidence="6">
    <location>
        <begin position="314"/>
        <end position="376"/>
    </location>
</feature>
<evidence type="ECO:0000313" key="9">
    <source>
        <dbReference type="Proteomes" id="UP000016932"/>
    </source>
</evidence>
<dbReference type="CDD" id="cd06897">
    <property type="entry name" value="PX_SNARE"/>
    <property type="match status" value="1"/>
</dbReference>
<dbReference type="GO" id="GO:0007034">
    <property type="term" value="P:vacuolar transport"/>
    <property type="evidence" value="ECO:0007669"/>
    <property type="project" value="UniProtKB-ARBA"/>
</dbReference>
<dbReference type="Pfam" id="PF00787">
    <property type="entry name" value="PX"/>
    <property type="match status" value="1"/>
</dbReference>
<dbReference type="FunFam" id="1.20.5.110:FF:000058">
    <property type="entry name" value="VAM7p Vacuolar SNARE protein"/>
    <property type="match status" value="1"/>
</dbReference>
<proteinExistence type="predicted"/>
<dbReference type="SUPFAM" id="SSF64268">
    <property type="entry name" value="PX domain"/>
    <property type="match status" value="1"/>
</dbReference>
<sequence length="377" mass="40955">MAPALQISIPTTSITTPADGKPYTQYHIALQLPLRKHEIKKRYNDFLTLNDELTSHTGKAPPAPLPAKSWLRRTVNSEALTEERRQGLEKYIKAILESSDARWRSSSVWRSFLNLPSGSITTTTTNGSTSQRPGSAGVAVTDPNQWLDVHRDLKSYIQAARSQLKQREAATTAQAQHSLSAEAKASLVRAATNIAQLEDGLKAISAASKGDDAGWGGAKKLGEGEIRRRKDLIGAAKKEVEGLEGVLKSMAAQTAKATASVMNSSAAATSEQKSELWKGTSAGAKPSGRVLGGPLKETERTRELDNSGVLQLQKQVMQEQDEDVLALGKTVARLKDMGIMINEELEVQNEMLGLVDQDVDRVQGKIDVARRRIKKIS</sequence>
<evidence type="ECO:0000256" key="5">
    <source>
        <dbReference type="SAM" id="MobiDB-lite"/>
    </source>
</evidence>
<evidence type="ECO:0000256" key="4">
    <source>
        <dbReference type="ARBA" id="ARBA00054927"/>
    </source>
</evidence>
<keyword evidence="2" id="KW-0926">Vacuole</keyword>
<dbReference type="InterPro" id="IPR001683">
    <property type="entry name" value="PX_dom"/>
</dbReference>
<dbReference type="EMBL" id="KB446555">
    <property type="protein sequence ID" value="EME87991.1"/>
    <property type="molecule type" value="Genomic_DNA"/>
</dbReference>
<dbReference type="HOGENOM" id="CLU_033748_2_0_1"/>
<organism evidence="8 9">
    <name type="scientific">Pseudocercospora fijiensis (strain CIRAD86)</name>
    <name type="common">Black leaf streak disease fungus</name>
    <name type="synonym">Mycosphaerella fijiensis</name>
    <dbReference type="NCBI Taxonomy" id="383855"/>
    <lineage>
        <taxon>Eukaryota</taxon>
        <taxon>Fungi</taxon>
        <taxon>Dikarya</taxon>
        <taxon>Ascomycota</taxon>
        <taxon>Pezizomycotina</taxon>
        <taxon>Dothideomycetes</taxon>
        <taxon>Dothideomycetidae</taxon>
        <taxon>Mycosphaerellales</taxon>
        <taxon>Mycosphaerellaceae</taxon>
        <taxon>Pseudocercospora</taxon>
    </lineage>
</organism>
<gene>
    <name evidence="8" type="ORF">MYCFIDRAFT_26335</name>
</gene>
<dbReference type="InterPro" id="IPR000727">
    <property type="entry name" value="T_SNARE_dom"/>
</dbReference>
<dbReference type="CDD" id="cd15858">
    <property type="entry name" value="SNARE_VAM7"/>
    <property type="match status" value="1"/>
</dbReference>